<dbReference type="HOGENOM" id="CLU_025618_0_0_11"/>
<accession>Q0RSI1</accession>
<feature type="domain" description="Peptidase S8/S53" evidence="2">
    <location>
        <begin position="9"/>
        <end position="150"/>
    </location>
</feature>
<dbReference type="eggNOG" id="COG1404">
    <property type="taxonomic scope" value="Bacteria"/>
</dbReference>
<gene>
    <name evidence="3" type="ordered locus">FRAAL0812</name>
</gene>
<reference evidence="3 4" key="1">
    <citation type="journal article" date="2007" name="Genome Res.">
        <title>Genome characteristics of facultatively symbiotic Frankia sp. strains reflect host range and host plant biogeography.</title>
        <authorList>
            <person name="Normand P."/>
            <person name="Lapierre P."/>
            <person name="Tisa L.S."/>
            <person name="Gogarten J.P."/>
            <person name="Alloisio N."/>
            <person name="Bagnarol E."/>
            <person name="Bassi C.A."/>
            <person name="Berry A.M."/>
            <person name="Bickhart D.M."/>
            <person name="Choisne N."/>
            <person name="Couloux A."/>
            <person name="Cournoyer B."/>
            <person name="Cruveiller S."/>
            <person name="Daubin V."/>
            <person name="Demange N."/>
            <person name="Francino M.P."/>
            <person name="Goltsman E."/>
            <person name="Huang Y."/>
            <person name="Kopp O.R."/>
            <person name="Labarre L."/>
            <person name="Lapidus A."/>
            <person name="Lavire C."/>
            <person name="Marechal J."/>
            <person name="Martinez M."/>
            <person name="Mastronunzio J.E."/>
            <person name="Mullin B.C."/>
            <person name="Niemann J."/>
            <person name="Pujic P."/>
            <person name="Rawnsley T."/>
            <person name="Rouy Z."/>
            <person name="Schenowitz C."/>
            <person name="Sellstedt A."/>
            <person name="Tavares F."/>
            <person name="Tomkins J.P."/>
            <person name="Vallenet D."/>
            <person name="Valverde C."/>
            <person name="Wall L.G."/>
            <person name="Wang Y."/>
            <person name="Medigue C."/>
            <person name="Benson D.R."/>
        </authorList>
    </citation>
    <scope>NUCLEOTIDE SEQUENCE [LARGE SCALE GENOMIC DNA]</scope>
    <source>
        <strain evidence="4">DSM 45986 / CECT 9034 / ACN14a</strain>
    </source>
</reference>
<dbReference type="SUPFAM" id="SSF52743">
    <property type="entry name" value="Subtilisin-like"/>
    <property type="match status" value="1"/>
</dbReference>
<dbReference type="Proteomes" id="UP000000657">
    <property type="component" value="Chromosome"/>
</dbReference>
<evidence type="ECO:0000259" key="2">
    <source>
        <dbReference type="Pfam" id="PF00082"/>
    </source>
</evidence>
<proteinExistence type="inferred from homology"/>
<dbReference type="InterPro" id="IPR036852">
    <property type="entry name" value="Peptidase_S8/S53_dom_sf"/>
</dbReference>
<dbReference type="GO" id="GO:0006508">
    <property type="term" value="P:proteolysis"/>
    <property type="evidence" value="ECO:0007669"/>
    <property type="project" value="InterPro"/>
</dbReference>
<dbReference type="EMBL" id="CT573213">
    <property type="protein sequence ID" value="CAJ59481.1"/>
    <property type="molecule type" value="Genomic_DNA"/>
</dbReference>
<dbReference type="Pfam" id="PF00082">
    <property type="entry name" value="Peptidase_S8"/>
    <property type="match status" value="1"/>
</dbReference>
<dbReference type="GO" id="GO:0004252">
    <property type="term" value="F:serine-type endopeptidase activity"/>
    <property type="evidence" value="ECO:0007669"/>
    <property type="project" value="InterPro"/>
</dbReference>
<dbReference type="PROSITE" id="PS51892">
    <property type="entry name" value="SUBTILASE"/>
    <property type="match status" value="1"/>
</dbReference>
<dbReference type="Gene3D" id="3.40.50.200">
    <property type="entry name" value="Peptidase S8/S53 domain"/>
    <property type="match status" value="1"/>
</dbReference>
<organism evidence="3 4">
    <name type="scientific">Frankia alni (strain DSM 45986 / CECT 9034 / ACN14a)</name>
    <dbReference type="NCBI Taxonomy" id="326424"/>
    <lineage>
        <taxon>Bacteria</taxon>
        <taxon>Bacillati</taxon>
        <taxon>Actinomycetota</taxon>
        <taxon>Actinomycetes</taxon>
        <taxon>Frankiales</taxon>
        <taxon>Frankiaceae</taxon>
        <taxon>Frankia</taxon>
    </lineage>
</organism>
<sequence>MDEYLADGRALAAVAVGNNGEGDSDLGEAQIQVPSDCVNALGVGAADSVREGWQRASYSAFGPGRSPGRVKPDLLHFGGEDREPFMVYATDRSPQIASTCGTSFAAPAALRLASGIRAHFGSRLNPLALKALLIHGADGAMNDRSEVGWGRLRGDLESLVTCPENTVRVIYQGELEPSQYLRALIPMPDEQLDGMVEISATFCYATAVDPQDPGSYTRSGLEVTFRPDARRFAKDESTDPQSKSFFKRTNYDSEQTLRRDAQKWDTVLNAKQRFRGNTLYRPMFDIHYNARMGGGITNSANKIRYALVVAVRSTKTDIYDAVIRAYAGRLEVLQPVVEISVRT</sequence>
<evidence type="ECO:0000256" key="1">
    <source>
        <dbReference type="PROSITE-ProRule" id="PRU01240"/>
    </source>
</evidence>
<comment type="similarity">
    <text evidence="1">Belongs to the peptidase S8 family.</text>
</comment>
<comment type="caution">
    <text evidence="1">Lacks conserved residue(s) required for the propagation of feature annotation.</text>
</comment>
<protein>
    <recommendedName>
        <fullName evidence="2">Peptidase S8/S53 domain-containing protein</fullName>
    </recommendedName>
</protein>
<dbReference type="InterPro" id="IPR000209">
    <property type="entry name" value="Peptidase_S8/S53_dom"/>
</dbReference>
<dbReference type="STRING" id="326424.FRAAL0812"/>
<dbReference type="KEGG" id="fal:FRAAL0812"/>
<name>Q0RSI1_FRAAA</name>
<keyword evidence="4" id="KW-1185">Reference proteome</keyword>
<evidence type="ECO:0000313" key="3">
    <source>
        <dbReference type="EMBL" id="CAJ59481.1"/>
    </source>
</evidence>
<dbReference type="AlphaFoldDB" id="Q0RSI1"/>
<evidence type="ECO:0000313" key="4">
    <source>
        <dbReference type="Proteomes" id="UP000000657"/>
    </source>
</evidence>